<dbReference type="EMBL" id="QKYT01000466">
    <property type="protein sequence ID" value="RIA84827.1"/>
    <property type="molecule type" value="Genomic_DNA"/>
</dbReference>
<dbReference type="AlphaFoldDB" id="A0A397SLH5"/>
<evidence type="ECO:0000313" key="1">
    <source>
        <dbReference type="EMBL" id="RIA84827.1"/>
    </source>
</evidence>
<protein>
    <submittedName>
        <fullName evidence="1">Uncharacterized protein</fullName>
    </submittedName>
</protein>
<comment type="caution">
    <text evidence="1">The sequence shown here is derived from an EMBL/GenBank/DDBJ whole genome shotgun (WGS) entry which is preliminary data.</text>
</comment>
<sequence>MFDFYCHSFYWLTCPSFLIFFQSPTKENPVTVQNQILNKKFIHNYQPTKILTIPL</sequence>
<accession>A0A397SLH5</accession>
<organism evidence="1 2">
    <name type="scientific">Glomus cerebriforme</name>
    <dbReference type="NCBI Taxonomy" id="658196"/>
    <lineage>
        <taxon>Eukaryota</taxon>
        <taxon>Fungi</taxon>
        <taxon>Fungi incertae sedis</taxon>
        <taxon>Mucoromycota</taxon>
        <taxon>Glomeromycotina</taxon>
        <taxon>Glomeromycetes</taxon>
        <taxon>Glomerales</taxon>
        <taxon>Glomeraceae</taxon>
        <taxon>Glomus</taxon>
    </lineage>
</organism>
<proteinExistence type="predicted"/>
<keyword evidence="2" id="KW-1185">Reference proteome</keyword>
<name>A0A397SLH5_9GLOM</name>
<reference evidence="1 2" key="1">
    <citation type="submission" date="2018-06" db="EMBL/GenBank/DDBJ databases">
        <title>Comparative genomics reveals the genomic features of Rhizophagus irregularis, R. cerebriforme, R. diaphanum and Gigaspora rosea, and their symbiotic lifestyle signature.</title>
        <authorList>
            <person name="Morin E."/>
            <person name="San Clemente H."/>
            <person name="Chen E.C.H."/>
            <person name="De La Providencia I."/>
            <person name="Hainaut M."/>
            <person name="Kuo A."/>
            <person name="Kohler A."/>
            <person name="Murat C."/>
            <person name="Tang N."/>
            <person name="Roy S."/>
            <person name="Loubradou J."/>
            <person name="Henrissat B."/>
            <person name="Grigoriev I.V."/>
            <person name="Corradi N."/>
            <person name="Roux C."/>
            <person name="Martin F.M."/>
        </authorList>
    </citation>
    <scope>NUCLEOTIDE SEQUENCE [LARGE SCALE GENOMIC DNA]</scope>
    <source>
        <strain evidence="1 2">DAOM 227022</strain>
    </source>
</reference>
<gene>
    <name evidence="1" type="ORF">C1645_783314</name>
</gene>
<dbReference type="Proteomes" id="UP000265703">
    <property type="component" value="Unassembled WGS sequence"/>
</dbReference>
<evidence type="ECO:0000313" key="2">
    <source>
        <dbReference type="Proteomes" id="UP000265703"/>
    </source>
</evidence>